<dbReference type="EMBL" id="JARJFB010000220">
    <property type="protein sequence ID" value="MEA0971699.1"/>
    <property type="molecule type" value="Genomic_DNA"/>
</dbReference>
<proteinExistence type="inferred from homology"/>
<dbReference type="RefSeq" id="WP_322777619.1">
    <property type="nucleotide sequence ID" value="NZ_JARJFB010000220.1"/>
</dbReference>
<keyword evidence="2 5" id="KW-0489">Methyltransferase</keyword>
<name>A0ABU5NEX3_9RICK</name>
<keyword evidence="4 5" id="KW-0949">S-adenosyl-L-methionine</keyword>
<dbReference type="Pfam" id="PF00588">
    <property type="entry name" value="SpoU_methylase"/>
    <property type="match status" value="1"/>
</dbReference>
<keyword evidence="5" id="KW-0819">tRNA processing</keyword>
<comment type="subunit">
    <text evidence="5">Homodimer.</text>
</comment>
<dbReference type="Proteomes" id="UP001291687">
    <property type="component" value="Unassembled WGS sequence"/>
</dbReference>
<dbReference type="PANTHER" id="PTHR42786">
    <property type="entry name" value="TRNA/RRNA METHYLTRANSFERASE"/>
    <property type="match status" value="1"/>
</dbReference>
<evidence type="ECO:0000313" key="7">
    <source>
        <dbReference type="EMBL" id="MEA0971699.1"/>
    </source>
</evidence>
<gene>
    <name evidence="5" type="primary">trmJ</name>
    <name evidence="7" type="ORF">Megvenef_01683</name>
</gene>
<dbReference type="SUPFAM" id="SSF75217">
    <property type="entry name" value="alpha/beta knot"/>
    <property type="match status" value="1"/>
</dbReference>
<dbReference type="GO" id="GO:0008168">
    <property type="term" value="F:methyltransferase activity"/>
    <property type="evidence" value="ECO:0007669"/>
    <property type="project" value="UniProtKB-KW"/>
</dbReference>
<comment type="subcellular location">
    <subcellularLocation>
        <location evidence="5">Cytoplasm</location>
    </subcellularLocation>
</comment>
<evidence type="ECO:0000256" key="3">
    <source>
        <dbReference type="ARBA" id="ARBA00022679"/>
    </source>
</evidence>
<dbReference type="NCBIfam" id="TIGR00050">
    <property type="entry name" value="rRNA_methyl_1"/>
    <property type="match status" value="1"/>
</dbReference>
<dbReference type="InterPro" id="IPR029028">
    <property type="entry name" value="Alpha/beta_knot_MTases"/>
</dbReference>
<comment type="similarity">
    <text evidence="1">Belongs to the class IV-like SAM-binding methyltransferase superfamily. RNA methyltransferase TrmH family.</text>
</comment>
<comment type="catalytic activity">
    <reaction evidence="5">
        <text>uridine(32) in tRNA + S-adenosyl-L-methionine = 2'-O-methyluridine(32) in tRNA + S-adenosyl-L-homocysteine + H(+)</text>
        <dbReference type="Rhea" id="RHEA:42936"/>
        <dbReference type="Rhea" id="RHEA-COMP:10107"/>
        <dbReference type="Rhea" id="RHEA-COMP:10290"/>
        <dbReference type="ChEBI" id="CHEBI:15378"/>
        <dbReference type="ChEBI" id="CHEBI:57856"/>
        <dbReference type="ChEBI" id="CHEBI:59789"/>
        <dbReference type="ChEBI" id="CHEBI:65315"/>
        <dbReference type="ChEBI" id="CHEBI:74478"/>
        <dbReference type="EC" id="2.1.1.200"/>
    </reaction>
</comment>
<comment type="function">
    <text evidence="5">Catalyzes the formation of 2'O-methylated cytidine (Cm32) or 2'O-methylated uridine (Um32) at position 32 in tRNA.</text>
</comment>
<dbReference type="GO" id="GO:0032259">
    <property type="term" value="P:methylation"/>
    <property type="evidence" value="ECO:0007669"/>
    <property type="project" value="UniProtKB-KW"/>
</dbReference>
<dbReference type="InterPro" id="IPR029026">
    <property type="entry name" value="tRNA_m1G_MTases_N"/>
</dbReference>
<evidence type="ECO:0000256" key="4">
    <source>
        <dbReference type="ARBA" id="ARBA00022691"/>
    </source>
</evidence>
<dbReference type="PIRSF" id="PIRSF004808">
    <property type="entry name" value="LasT"/>
    <property type="match status" value="1"/>
</dbReference>
<dbReference type="Gene3D" id="1.10.8.590">
    <property type="match status" value="1"/>
</dbReference>
<reference evidence="7 8" key="1">
    <citation type="submission" date="2023-03" db="EMBL/GenBank/DDBJ databases">
        <title>Host association and intracellularity evolved multiple times independently in the Rickettsiales.</title>
        <authorList>
            <person name="Castelli M."/>
            <person name="Nardi T."/>
            <person name="Gammuto L."/>
            <person name="Bellinzona G."/>
            <person name="Sabaneyeva E."/>
            <person name="Potekhin A."/>
            <person name="Serra V."/>
            <person name="Petroni G."/>
            <person name="Sassera D."/>
        </authorList>
    </citation>
    <scope>NUCLEOTIDE SEQUENCE [LARGE SCALE GENOMIC DNA]</scope>
    <source>
        <strain evidence="7 8">Sr 2-6</strain>
    </source>
</reference>
<evidence type="ECO:0000256" key="2">
    <source>
        <dbReference type="ARBA" id="ARBA00022603"/>
    </source>
</evidence>
<comment type="catalytic activity">
    <reaction evidence="5">
        <text>cytidine(32) in tRNA + S-adenosyl-L-methionine = 2'-O-methylcytidine(32) in tRNA + S-adenosyl-L-homocysteine + H(+)</text>
        <dbReference type="Rhea" id="RHEA:42932"/>
        <dbReference type="Rhea" id="RHEA-COMP:10288"/>
        <dbReference type="Rhea" id="RHEA-COMP:10289"/>
        <dbReference type="ChEBI" id="CHEBI:15378"/>
        <dbReference type="ChEBI" id="CHEBI:57856"/>
        <dbReference type="ChEBI" id="CHEBI:59789"/>
        <dbReference type="ChEBI" id="CHEBI:74495"/>
        <dbReference type="ChEBI" id="CHEBI:82748"/>
        <dbReference type="EC" id="2.1.1.200"/>
    </reaction>
</comment>
<dbReference type="CDD" id="cd18093">
    <property type="entry name" value="SpoU-like_TrmJ"/>
    <property type="match status" value="1"/>
</dbReference>
<accession>A0ABU5NEX3</accession>
<dbReference type="InterPro" id="IPR001537">
    <property type="entry name" value="SpoU_MeTrfase"/>
</dbReference>
<dbReference type="InterPro" id="IPR004384">
    <property type="entry name" value="RNA_MeTrfase_TrmJ/LasT"/>
</dbReference>
<dbReference type="PANTHER" id="PTHR42786:SF7">
    <property type="entry name" value="TRNA_RRNA METHYLTRANSFERASE SPOU TYPE DOMAIN-CONTAINING PROTEIN"/>
    <property type="match status" value="1"/>
</dbReference>
<evidence type="ECO:0000313" key="8">
    <source>
        <dbReference type="Proteomes" id="UP001291687"/>
    </source>
</evidence>
<keyword evidence="5" id="KW-0963">Cytoplasm</keyword>
<keyword evidence="8" id="KW-1185">Reference proteome</keyword>
<comment type="caution">
    <text evidence="7">The sequence shown here is derived from an EMBL/GenBank/DDBJ whole genome shotgun (WGS) entry which is preliminary data.</text>
</comment>
<dbReference type="EC" id="2.1.1.200" evidence="5"/>
<protein>
    <recommendedName>
        <fullName evidence="5">tRNA (cytidine/uridine-2'-O-)-methyltransferase TrmJ</fullName>
        <ecNumber evidence="5">2.1.1.200</ecNumber>
    </recommendedName>
    <alternativeName>
        <fullName evidence="5">tRNA (cytidine(32)/uridine(32)-2'-O)-methyltransferase</fullName>
    </alternativeName>
    <alternativeName>
        <fullName evidence="5">tRNA Cm32/Um32 methyltransferase</fullName>
    </alternativeName>
</protein>
<evidence type="ECO:0000256" key="5">
    <source>
        <dbReference type="RuleBase" id="RU362024"/>
    </source>
</evidence>
<organism evidence="7 8">
    <name type="scientific">Candidatus Megaera venefica</name>
    <dbReference type="NCBI Taxonomy" id="2055910"/>
    <lineage>
        <taxon>Bacteria</taxon>
        <taxon>Pseudomonadati</taxon>
        <taxon>Pseudomonadota</taxon>
        <taxon>Alphaproteobacteria</taxon>
        <taxon>Rickettsiales</taxon>
        <taxon>Rickettsiaceae</taxon>
        <taxon>Candidatus Megaera</taxon>
    </lineage>
</organism>
<evidence type="ECO:0000256" key="1">
    <source>
        <dbReference type="ARBA" id="ARBA00007228"/>
    </source>
</evidence>
<evidence type="ECO:0000259" key="6">
    <source>
        <dbReference type="Pfam" id="PF00588"/>
    </source>
</evidence>
<sequence length="232" mass="26205">MSISIILVAPQMGENIGAVARAMKNFDIYDLRIVDPRDGWPNEKAVSMSVGAADLIANARIFGSVIDAISDLSYVYAATATPRDMNKEYVFSRDLIEDIPKTGKVGIMFGRENCGLNNQEISYANKIITIDTNLSFSSLNIAHSVAVICYELFPARMQSRSYVQPTLAENDELEYFYEHLFNSLEERKFFRVPEKREKMSLKIRNIFARIDNLSKTELQTLRGIITVLSGKK</sequence>
<feature type="domain" description="tRNA/rRNA methyltransferase SpoU type" evidence="6">
    <location>
        <begin position="3"/>
        <end position="150"/>
    </location>
</feature>
<keyword evidence="3" id="KW-0808">Transferase</keyword>
<dbReference type="Gene3D" id="3.40.1280.10">
    <property type="match status" value="1"/>
</dbReference>